<protein>
    <submittedName>
        <fullName evidence="4">NAD(P)/FAD-dependent oxidoreductase</fullName>
    </submittedName>
</protein>
<evidence type="ECO:0000256" key="1">
    <source>
        <dbReference type="ARBA" id="ARBA00023002"/>
    </source>
</evidence>
<gene>
    <name evidence="4" type="ORF">ILT43_18220</name>
</gene>
<name>A0ABS2DBL3_9SPHN</name>
<dbReference type="RefSeq" id="WP_204200417.1">
    <property type="nucleotide sequence ID" value="NZ_JAFEMC010000007.1"/>
</dbReference>
<accession>A0ABS2DBL3</accession>
<dbReference type="Proteomes" id="UP000763641">
    <property type="component" value="Unassembled WGS sequence"/>
</dbReference>
<comment type="caution">
    <text evidence="4">The sequence shown here is derived from an EMBL/GenBank/DDBJ whole genome shotgun (WGS) entry which is preliminary data.</text>
</comment>
<evidence type="ECO:0000259" key="3">
    <source>
        <dbReference type="Pfam" id="PF07992"/>
    </source>
</evidence>
<sequence length="595" mass="64810">MDPARRPQLSAAYADHAEPDLGALVDRWLASFEQALVARDSAALHAVLGEECHWRDLLAFTWSITPHDDRDTVVTGLIEAQARVQASGFTLARDRTPPRIVTRHGRESIEAIFTFETGNGRGDGLVRLLADDPTRAWVLATSLNELKGHEEPVGKRRPVDPASSRTFGGANWSDLRAEEQAFEDREPAVVIIGAGQAGLAIAARLGLLGVGTLVIDRNARVGDTWRNRYHSLALHNQVNLNQMPYLPWPPNWPKYLQKDMIGGWLENYAWAMECNVWTGTSFLGGDHDAASGTWNARVRRADGSERTLHPRHLIFANGVAGKPTTPHIPGLDDFAGTVMHTSDFTSGAEWAGKRALVLGAGTSGHDVAQDLHGHGVDATLIQRGPSTITSVKAAGLVHSLYYDEELPTDDADIIAAAGSYPLLVRGYQAAVKRIKQVDADLLAGLAARGFKLDFGEDETGHQMKFRRRHGGYYLDCGCAQLIIDGDVGLMQYEDIERFVPEGALMKDGRVEPADLVVTATGFQSQQQLVRDLLGDAIADKLGPIWGVAPDGELNNMFRPTAQDGLWFIGGGFAHARIYSKYIALNIAAREFGLVA</sequence>
<reference evidence="4 5" key="1">
    <citation type="submission" date="2020-12" db="EMBL/GenBank/DDBJ databases">
        <title>Sphingomonas sp.</title>
        <authorList>
            <person name="Kim M.K."/>
        </authorList>
    </citation>
    <scope>NUCLEOTIDE SEQUENCE [LARGE SCALE GENOMIC DNA]</scope>
    <source>
        <strain evidence="4 5">BT552</strain>
    </source>
</reference>
<dbReference type="EMBL" id="JAFEMC010000007">
    <property type="protein sequence ID" value="MBM6578322.1"/>
    <property type="molecule type" value="Genomic_DNA"/>
</dbReference>
<proteinExistence type="predicted"/>
<organism evidence="4 5">
    <name type="scientific">Sphingomonas longa</name>
    <dbReference type="NCBI Taxonomy" id="2778730"/>
    <lineage>
        <taxon>Bacteria</taxon>
        <taxon>Pseudomonadati</taxon>
        <taxon>Pseudomonadota</taxon>
        <taxon>Alphaproteobacteria</taxon>
        <taxon>Sphingomonadales</taxon>
        <taxon>Sphingomonadaceae</taxon>
        <taxon>Sphingomonas</taxon>
    </lineage>
</organism>
<feature type="region of interest" description="Disordered" evidence="2">
    <location>
        <begin position="149"/>
        <end position="170"/>
    </location>
</feature>
<dbReference type="InterPro" id="IPR036188">
    <property type="entry name" value="FAD/NAD-bd_sf"/>
</dbReference>
<dbReference type="PRINTS" id="PR00411">
    <property type="entry name" value="PNDRDTASEI"/>
</dbReference>
<dbReference type="PANTHER" id="PTHR43539">
    <property type="entry name" value="FLAVIN-BINDING MONOOXYGENASE-LIKE PROTEIN (AFU_ORTHOLOGUE AFUA_4G09220)"/>
    <property type="match status" value="1"/>
</dbReference>
<dbReference type="Gene3D" id="3.50.50.60">
    <property type="entry name" value="FAD/NAD(P)-binding domain"/>
    <property type="match status" value="2"/>
</dbReference>
<keyword evidence="5" id="KW-1185">Reference proteome</keyword>
<dbReference type="PANTHER" id="PTHR43539:SF68">
    <property type="entry name" value="FLAVIN-BINDING MONOOXYGENASE-LIKE PROTEIN (AFU_ORTHOLOGUE AFUA_4G09220)"/>
    <property type="match status" value="1"/>
</dbReference>
<dbReference type="InterPro" id="IPR050982">
    <property type="entry name" value="Auxin_biosynth/cation_transpt"/>
</dbReference>
<dbReference type="InterPro" id="IPR023753">
    <property type="entry name" value="FAD/NAD-binding_dom"/>
</dbReference>
<dbReference type="Pfam" id="PF07992">
    <property type="entry name" value="Pyr_redox_2"/>
    <property type="match status" value="1"/>
</dbReference>
<keyword evidence="1" id="KW-0560">Oxidoreductase</keyword>
<evidence type="ECO:0000313" key="4">
    <source>
        <dbReference type="EMBL" id="MBM6578322.1"/>
    </source>
</evidence>
<feature type="domain" description="FAD/NAD(P)-binding" evidence="3">
    <location>
        <begin position="188"/>
        <end position="387"/>
    </location>
</feature>
<evidence type="ECO:0000313" key="5">
    <source>
        <dbReference type="Proteomes" id="UP000763641"/>
    </source>
</evidence>
<feature type="compositionally biased region" description="Basic and acidic residues" evidence="2">
    <location>
        <begin position="149"/>
        <end position="159"/>
    </location>
</feature>
<evidence type="ECO:0000256" key="2">
    <source>
        <dbReference type="SAM" id="MobiDB-lite"/>
    </source>
</evidence>
<dbReference type="SUPFAM" id="SSF51905">
    <property type="entry name" value="FAD/NAD(P)-binding domain"/>
    <property type="match status" value="2"/>
</dbReference>